<dbReference type="EMBL" id="JAUSUB010000041">
    <property type="protein sequence ID" value="MDQ0273504.1"/>
    <property type="molecule type" value="Genomic_DNA"/>
</dbReference>
<comment type="caution">
    <text evidence="1">The sequence shown here is derived from an EMBL/GenBank/DDBJ whole genome shotgun (WGS) entry which is preliminary data.</text>
</comment>
<name>A0ABU0AQF6_9BACI</name>
<dbReference type="Proteomes" id="UP001238088">
    <property type="component" value="Unassembled WGS sequence"/>
</dbReference>
<accession>A0ABU0AQF6</accession>
<evidence type="ECO:0000313" key="1">
    <source>
        <dbReference type="EMBL" id="MDQ0273504.1"/>
    </source>
</evidence>
<evidence type="ECO:0000313" key="2">
    <source>
        <dbReference type="Proteomes" id="UP001238088"/>
    </source>
</evidence>
<organism evidence="1 2">
    <name type="scientific">Cytobacillus purgationiresistens</name>
    <dbReference type="NCBI Taxonomy" id="863449"/>
    <lineage>
        <taxon>Bacteria</taxon>
        <taxon>Bacillati</taxon>
        <taxon>Bacillota</taxon>
        <taxon>Bacilli</taxon>
        <taxon>Bacillales</taxon>
        <taxon>Bacillaceae</taxon>
        <taxon>Cytobacillus</taxon>
    </lineage>
</organism>
<proteinExistence type="predicted"/>
<protein>
    <recommendedName>
        <fullName evidence="3">TLDc domain-containing protein</fullName>
    </recommendedName>
</protein>
<evidence type="ECO:0008006" key="3">
    <source>
        <dbReference type="Google" id="ProtNLM"/>
    </source>
</evidence>
<keyword evidence="2" id="KW-1185">Reference proteome</keyword>
<reference evidence="1 2" key="1">
    <citation type="submission" date="2023-07" db="EMBL/GenBank/DDBJ databases">
        <title>Genomic Encyclopedia of Type Strains, Phase IV (KMG-IV): sequencing the most valuable type-strain genomes for metagenomic binning, comparative biology and taxonomic classification.</title>
        <authorList>
            <person name="Goeker M."/>
        </authorList>
    </citation>
    <scope>NUCLEOTIDE SEQUENCE [LARGE SCALE GENOMIC DNA]</scope>
    <source>
        <strain evidence="1 2">DSM 23494</strain>
    </source>
</reference>
<sequence>METREDIYNVQYTLNELYLLKIAYEIKINMQIFDDVFSNINSNFGFSSESAIFNTVVEQLFCIVECLDEYPHHDLEKEVNGNKEYWLNLANNHCEVDHSGTGLIVILDDRIAPFETRSFGGYYNPNNWYMAYGEIFSIDKGLIIAYSEQDGPLNYIEILNILVFDLGFWNVGA</sequence>
<gene>
    <name evidence="1" type="ORF">J2S17_005436</name>
</gene>
<dbReference type="RefSeq" id="WP_307479706.1">
    <property type="nucleotide sequence ID" value="NZ_JAUSUB010000041.1"/>
</dbReference>